<dbReference type="Pfam" id="PF19127">
    <property type="entry name" value="Choline_bind_3"/>
    <property type="match status" value="1"/>
</dbReference>
<dbReference type="InterPro" id="IPR018337">
    <property type="entry name" value="Cell_wall/Cho-bd_repeat"/>
</dbReference>
<evidence type="ECO:0000256" key="1">
    <source>
        <dbReference type="ARBA" id="ARBA00000427"/>
    </source>
</evidence>
<feature type="region of interest" description="Disordered" evidence="6">
    <location>
        <begin position="72"/>
        <end position="92"/>
    </location>
</feature>
<organism evidence="10 11">
    <name type="scientific">Clostridium porci</name>
    <dbReference type="NCBI Taxonomy" id="2605778"/>
    <lineage>
        <taxon>Bacteria</taxon>
        <taxon>Bacillati</taxon>
        <taxon>Bacillota</taxon>
        <taxon>Clostridia</taxon>
        <taxon>Eubacteriales</taxon>
        <taxon>Clostridiaceae</taxon>
        <taxon>Clostridium</taxon>
    </lineage>
</organism>
<dbReference type="InterPro" id="IPR023364">
    <property type="entry name" value="Trans_sialidase_dom3"/>
</dbReference>
<dbReference type="AlphaFoldDB" id="A0A7X2NN85"/>
<name>A0A7X2NN85_9CLOT</name>
<dbReference type="RefSeq" id="WP_154472826.1">
    <property type="nucleotide sequence ID" value="NZ_DBEWUL010000192.1"/>
</dbReference>
<sequence length="936" mass="103750">MRRKNKWKQLFAVSMSVILAGNMSEAAAAMIVDGPETYQAVNVSGRGTGIAKNRMDVPSVLSLPKFERIATGSNATREQESPKLETVATGSDAVQKEEYPAFEKSKMAGDIRITVSAPEGVFPKGAVLQVSQVTGRQEKEKLQTAVREELKKEGDTRNIQELLAFDITIRNKKGQELQADTNAGEVTVSFAKVDMRAVKEGETQLEVFHMDERLEEAQKLDCMVNEEAQTIEVQVENFSVYTVSYLGTSTKASHMASRPKDGVTSGHPFPKGIGGSTSFRIPAMITLADGRIVAAADARWNTTYDGGGLDTIVSWSTDGGTSWNYTFANYLGDNGNSYNGTRSTTFIDPALATDGDKIYMLCDLYPYGVALNGNKDIAPKAVTGFNEDGKLRLKERNADGSDDSYQFYLDGDTIYAKDGNAVPGYVVDEYFNITGNGADSNLFFYDSPYQVMRTSYFYLTTSDDGGENWSAPQLLNVKTDKELAYLAAPGRGIVTEDGTIVFAAYSYKGSEATQRMDFIYSEDDGESWNRVETGTPDQWSSESAVVELEDGTLRFFFRNGTSHLCYVDYGEDGWEKPVQTGLLTNSNCQISAVRYSRKEKGRQVLLVSCPTGPDGQGSNSSTGGLASKGGKRLNGKIFVGLVNDDNTMEWMKDKHIQVNQNNAEFMYSCLTELEDGRIALLYEDHQSGWGAGADKYYTMDFQTYPFEVIPKRYQITLEQTEGGMIACAVEEGEENTKAEITAEPSECYRLSYWLVNGERKEAVGTVYEIVLQEDVKVSAVFEKIPDGGNEDGDEKYHDQNSDDDAVRTPPQKEHAPSYASKGNWNQEGETWSFIMEDGQLAVSRWICTEWDGAYQWYYFDQEGKMADGWINIDGQTFYLAPESDGTRGQMVTGWKLIDGVWYYFNTDSDGTKGILLKNTVTPDGFSVDEEGRWVHS</sequence>
<comment type="caution">
    <text evidence="10">The sequence shown here is derived from an EMBL/GenBank/DDBJ whole genome shotgun (WGS) entry which is preliminary data.</text>
</comment>
<keyword evidence="11" id="KW-1185">Reference proteome</keyword>
<dbReference type="PANTHER" id="PTHR10628">
    <property type="entry name" value="SIALIDASE"/>
    <property type="match status" value="1"/>
</dbReference>
<evidence type="ECO:0000256" key="7">
    <source>
        <dbReference type="SAM" id="SignalP"/>
    </source>
</evidence>
<reference evidence="10 11" key="1">
    <citation type="submission" date="2019-08" db="EMBL/GenBank/DDBJ databases">
        <title>In-depth cultivation of the pig gut microbiome towards novel bacterial diversity and tailored functional studies.</title>
        <authorList>
            <person name="Wylensek D."/>
            <person name="Hitch T.C.A."/>
            <person name="Clavel T."/>
        </authorList>
    </citation>
    <scope>NUCLEOTIDE SEQUENCE [LARGE SCALE GENOMIC DNA]</scope>
    <source>
        <strain evidence="10 11">WCA-389-WT-23D1</strain>
    </source>
</reference>
<feature type="signal peptide" evidence="7">
    <location>
        <begin position="1"/>
        <end position="28"/>
    </location>
</feature>
<keyword evidence="4" id="KW-0677">Repeat</keyword>
<evidence type="ECO:0000259" key="8">
    <source>
        <dbReference type="Pfam" id="PF13088"/>
    </source>
</evidence>
<dbReference type="Gene3D" id="2.10.270.10">
    <property type="entry name" value="Cholin Binding"/>
    <property type="match status" value="1"/>
</dbReference>
<dbReference type="GO" id="GO:0009313">
    <property type="term" value="P:oligosaccharide catabolic process"/>
    <property type="evidence" value="ECO:0007669"/>
    <property type="project" value="TreeGrafter"/>
</dbReference>
<comment type="similarity">
    <text evidence="2">Belongs to the glycosyl hydrolase 33 family.</text>
</comment>
<dbReference type="EMBL" id="VUMD01000010">
    <property type="protein sequence ID" value="MSS37393.1"/>
    <property type="molecule type" value="Genomic_DNA"/>
</dbReference>
<feature type="chain" id="PRO_5030695972" description="exo-alpha-sialidase" evidence="7">
    <location>
        <begin position="29"/>
        <end position="936"/>
    </location>
</feature>
<dbReference type="SUPFAM" id="SSF69360">
    <property type="entry name" value="Cell wall binding repeat"/>
    <property type="match status" value="1"/>
</dbReference>
<dbReference type="InterPro" id="IPR044060">
    <property type="entry name" value="Bacterial_rp_domain"/>
</dbReference>
<evidence type="ECO:0000256" key="5">
    <source>
        <dbReference type="PROSITE-ProRule" id="PRU00591"/>
    </source>
</evidence>
<feature type="compositionally biased region" description="Basic and acidic residues" evidence="6">
    <location>
        <begin position="794"/>
        <end position="815"/>
    </location>
</feature>
<dbReference type="Pfam" id="PF18998">
    <property type="entry name" value="Flg_new_2"/>
    <property type="match status" value="1"/>
</dbReference>
<feature type="repeat" description="Cell wall-binding" evidence="5">
    <location>
        <begin position="891"/>
        <end position="910"/>
    </location>
</feature>
<dbReference type="Gene3D" id="2.120.10.10">
    <property type="match status" value="1"/>
</dbReference>
<evidence type="ECO:0000259" key="9">
    <source>
        <dbReference type="Pfam" id="PF18998"/>
    </source>
</evidence>
<feature type="region of interest" description="Disordered" evidence="6">
    <location>
        <begin position="609"/>
        <end position="628"/>
    </location>
</feature>
<evidence type="ECO:0000256" key="3">
    <source>
        <dbReference type="ARBA" id="ARBA00012733"/>
    </source>
</evidence>
<dbReference type="Gene3D" id="2.40.220.10">
    <property type="entry name" value="Intramolecular Trans-sialidase, Domain 3"/>
    <property type="match status" value="1"/>
</dbReference>
<dbReference type="InterPro" id="IPR011040">
    <property type="entry name" value="Sialidase"/>
</dbReference>
<accession>A0A7X2NN85</accession>
<dbReference type="CDD" id="cd15482">
    <property type="entry name" value="Sialidase_non-viral"/>
    <property type="match status" value="1"/>
</dbReference>
<dbReference type="EC" id="3.2.1.18" evidence="3"/>
<protein>
    <recommendedName>
        <fullName evidence="3">exo-alpha-sialidase</fullName>
        <ecNumber evidence="3">3.2.1.18</ecNumber>
    </recommendedName>
</protein>
<evidence type="ECO:0000256" key="6">
    <source>
        <dbReference type="SAM" id="MobiDB-lite"/>
    </source>
</evidence>
<feature type="domain" description="Bacterial repeat" evidence="9">
    <location>
        <begin position="713"/>
        <end position="784"/>
    </location>
</feature>
<feature type="repeat" description="Cell wall-binding" evidence="5">
    <location>
        <begin position="842"/>
        <end position="865"/>
    </location>
</feature>
<proteinExistence type="inferred from homology"/>
<gene>
    <name evidence="10" type="ORF">FYJ39_12600</name>
</gene>
<dbReference type="Pfam" id="PF13088">
    <property type="entry name" value="BNR_2"/>
    <property type="match status" value="1"/>
</dbReference>
<dbReference type="InterPro" id="IPR026856">
    <property type="entry name" value="Sialidase_fam"/>
</dbReference>
<dbReference type="GO" id="GO:0006689">
    <property type="term" value="P:ganglioside catabolic process"/>
    <property type="evidence" value="ECO:0007669"/>
    <property type="project" value="TreeGrafter"/>
</dbReference>
<evidence type="ECO:0000256" key="4">
    <source>
        <dbReference type="ARBA" id="ARBA00022737"/>
    </source>
</evidence>
<feature type="domain" description="Sialidase" evidence="8">
    <location>
        <begin position="447"/>
        <end position="678"/>
    </location>
</feature>
<evidence type="ECO:0000256" key="2">
    <source>
        <dbReference type="ARBA" id="ARBA00009348"/>
    </source>
</evidence>
<dbReference type="PROSITE" id="PS51170">
    <property type="entry name" value="CW"/>
    <property type="match status" value="2"/>
</dbReference>
<keyword evidence="7" id="KW-0732">Signal</keyword>
<dbReference type="GO" id="GO:0004308">
    <property type="term" value="F:exo-alpha-sialidase activity"/>
    <property type="evidence" value="ECO:0007669"/>
    <property type="project" value="UniProtKB-EC"/>
</dbReference>
<dbReference type="GO" id="GO:0005737">
    <property type="term" value="C:cytoplasm"/>
    <property type="evidence" value="ECO:0007669"/>
    <property type="project" value="TreeGrafter"/>
</dbReference>
<evidence type="ECO:0000313" key="11">
    <source>
        <dbReference type="Proteomes" id="UP000429958"/>
    </source>
</evidence>
<feature type="region of interest" description="Disordered" evidence="6">
    <location>
        <begin position="783"/>
        <end position="821"/>
    </location>
</feature>
<evidence type="ECO:0000313" key="10">
    <source>
        <dbReference type="EMBL" id="MSS37393.1"/>
    </source>
</evidence>
<dbReference type="PANTHER" id="PTHR10628:SF30">
    <property type="entry name" value="EXO-ALPHA-SIALIDASE"/>
    <property type="match status" value="1"/>
</dbReference>
<dbReference type="SUPFAM" id="SSF50939">
    <property type="entry name" value="Sialidases"/>
    <property type="match status" value="1"/>
</dbReference>
<dbReference type="GO" id="GO:0016020">
    <property type="term" value="C:membrane"/>
    <property type="evidence" value="ECO:0007669"/>
    <property type="project" value="TreeGrafter"/>
</dbReference>
<comment type="catalytic activity">
    <reaction evidence="1">
        <text>Hydrolysis of alpha-(2-&gt;3)-, alpha-(2-&gt;6)-, alpha-(2-&gt;8)- glycosidic linkages of terminal sialic acid residues in oligosaccharides, glycoproteins, glycolipids, colominic acid and synthetic substrates.</text>
        <dbReference type="EC" id="3.2.1.18"/>
    </reaction>
</comment>
<dbReference type="Proteomes" id="UP000429958">
    <property type="component" value="Unassembled WGS sequence"/>
</dbReference>
<dbReference type="InterPro" id="IPR036278">
    <property type="entry name" value="Sialidase_sf"/>
</dbReference>